<protein>
    <submittedName>
        <fullName evidence="1">Uncharacterized protein</fullName>
    </submittedName>
</protein>
<reference evidence="1" key="1">
    <citation type="submission" date="2018-05" db="EMBL/GenBank/DDBJ databases">
        <authorList>
            <person name="Lanie J.A."/>
            <person name="Ng W.-L."/>
            <person name="Kazmierczak K.M."/>
            <person name="Andrzejewski T.M."/>
            <person name="Davidsen T.M."/>
            <person name="Wayne K.J."/>
            <person name="Tettelin H."/>
            <person name="Glass J.I."/>
            <person name="Rusch D."/>
            <person name="Podicherti R."/>
            <person name="Tsui H.-C.T."/>
            <person name="Winkler M.E."/>
        </authorList>
    </citation>
    <scope>NUCLEOTIDE SEQUENCE</scope>
</reference>
<sequence length="84" mass="9521">MSFYDNRLLSHIMATDKRHKAIITIINGSVGKLVIPADTGIQGSLCYTCLNLVIFNTWLSFQRKQVFRGVTTKFSHQFCVVRNG</sequence>
<proteinExistence type="predicted"/>
<dbReference type="EMBL" id="UINC01000121">
    <property type="protein sequence ID" value="SUZ49515.1"/>
    <property type="molecule type" value="Genomic_DNA"/>
</dbReference>
<accession>A0A381N4Q7</accession>
<dbReference type="AlphaFoldDB" id="A0A381N4Q7"/>
<evidence type="ECO:0000313" key="1">
    <source>
        <dbReference type="EMBL" id="SUZ49515.1"/>
    </source>
</evidence>
<name>A0A381N4Q7_9ZZZZ</name>
<gene>
    <name evidence="1" type="ORF">METZ01_LOCUS2369</name>
</gene>
<organism evidence="1">
    <name type="scientific">marine metagenome</name>
    <dbReference type="NCBI Taxonomy" id="408172"/>
    <lineage>
        <taxon>unclassified sequences</taxon>
        <taxon>metagenomes</taxon>
        <taxon>ecological metagenomes</taxon>
    </lineage>
</organism>